<dbReference type="InterPro" id="IPR007188">
    <property type="entry name" value="ARPC2"/>
</dbReference>
<dbReference type="PANTHER" id="PTHR12058">
    <property type="entry name" value="ARP2/3 COMPLEX 34 KDA SUBUNIT"/>
    <property type="match status" value="1"/>
</dbReference>
<evidence type="ECO:0000313" key="9">
    <source>
        <dbReference type="Proteomes" id="UP001447188"/>
    </source>
</evidence>
<reference evidence="8 9" key="1">
    <citation type="submission" date="2024-02" db="EMBL/GenBank/DDBJ databases">
        <title>Discinaceae phylogenomics.</title>
        <authorList>
            <person name="Dirks A.C."/>
            <person name="James T.Y."/>
        </authorList>
    </citation>
    <scope>NUCLEOTIDE SEQUENCE [LARGE SCALE GENOMIC DNA]</scope>
    <source>
        <strain evidence="8 9">ACD0624</strain>
    </source>
</reference>
<keyword evidence="4 6" id="KW-0009">Actin-binding</keyword>
<keyword evidence="3 6" id="KW-0963">Cytoplasm</keyword>
<feature type="region of interest" description="Disordered" evidence="7">
    <location>
        <begin position="118"/>
        <end position="137"/>
    </location>
</feature>
<proteinExistence type="inferred from homology"/>
<evidence type="ECO:0000256" key="2">
    <source>
        <dbReference type="ARBA" id="ARBA00007192"/>
    </source>
</evidence>
<organism evidence="8 9">
    <name type="scientific">Discina gigas</name>
    <dbReference type="NCBI Taxonomy" id="1032678"/>
    <lineage>
        <taxon>Eukaryota</taxon>
        <taxon>Fungi</taxon>
        <taxon>Dikarya</taxon>
        <taxon>Ascomycota</taxon>
        <taxon>Pezizomycotina</taxon>
        <taxon>Pezizomycetes</taxon>
        <taxon>Pezizales</taxon>
        <taxon>Discinaceae</taxon>
        <taxon>Discina</taxon>
    </lineage>
</organism>
<dbReference type="SUPFAM" id="SSF69645">
    <property type="entry name" value="Arp2/3 complex subunits"/>
    <property type="match status" value="1"/>
</dbReference>
<gene>
    <name evidence="8" type="primary">ARC35_2</name>
    <name evidence="8" type="ORF">Q9L58_007194</name>
</gene>
<keyword evidence="9" id="KW-1185">Reference proteome</keyword>
<comment type="subunit">
    <text evidence="6">Component of the Arp2/3 complex.</text>
</comment>
<sequence length="137" mass="15027">MIHASDCGEILPTTDKRTLTETLLLEYHNLLLKSILTERFSSATPASIDQVISDFDGVTFHISTPETKTKILVSISVKCFSDLSQHGAQQVLEREYAGLVTDTEAGYDFSLTVDLENLPEGDGMSPSGHSLSRHKTN</sequence>
<evidence type="ECO:0000256" key="7">
    <source>
        <dbReference type="SAM" id="MobiDB-lite"/>
    </source>
</evidence>
<evidence type="ECO:0000256" key="4">
    <source>
        <dbReference type="ARBA" id="ARBA00023203"/>
    </source>
</evidence>
<keyword evidence="5 6" id="KW-0206">Cytoskeleton</keyword>
<evidence type="ECO:0000256" key="6">
    <source>
        <dbReference type="RuleBase" id="RU364015"/>
    </source>
</evidence>
<name>A0ABR3GD40_9PEZI</name>
<protein>
    <recommendedName>
        <fullName evidence="6">Arp2/3 complex 34 kDa subunit</fullName>
    </recommendedName>
</protein>
<comment type="function">
    <text evidence="6">Functions as actin-binding component of the Arp2/3 complex which is involved in regulation of actin polymerization and together with an activating nucleation-promoting factor (NPF) mediates the formation of branched actin networks.</text>
</comment>
<evidence type="ECO:0000256" key="1">
    <source>
        <dbReference type="ARBA" id="ARBA00004245"/>
    </source>
</evidence>
<dbReference type="Pfam" id="PF04045">
    <property type="entry name" value="P34-Arc"/>
    <property type="match status" value="1"/>
</dbReference>
<comment type="caution">
    <text evidence="8">The sequence shown here is derived from an EMBL/GenBank/DDBJ whole genome shotgun (WGS) entry which is preliminary data.</text>
</comment>
<evidence type="ECO:0000256" key="3">
    <source>
        <dbReference type="ARBA" id="ARBA00022490"/>
    </source>
</evidence>
<dbReference type="Gene3D" id="3.30.1460.20">
    <property type="match status" value="1"/>
</dbReference>
<evidence type="ECO:0000256" key="5">
    <source>
        <dbReference type="ARBA" id="ARBA00023212"/>
    </source>
</evidence>
<dbReference type="InterPro" id="IPR034666">
    <property type="entry name" value="ARPC2/4"/>
</dbReference>
<comment type="subcellular location">
    <subcellularLocation>
        <location evidence="1 6">Cytoplasm</location>
        <location evidence="1 6">Cytoskeleton</location>
    </subcellularLocation>
</comment>
<dbReference type="EMBL" id="JBBBZM010000110">
    <property type="protein sequence ID" value="KAL0633891.1"/>
    <property type="molecule type" value="Genomic_DNA"/>
</dbReference>
<accession>A0ABR3GD40</accession>
<comment type="similarity">
    <text evidence="2 6">Belongs to the ARPC2 family.</text>
</comment>
<dbReference type="PANTHER" id="PTHR12058:SF0">
    <property type="entry name" value="ACTIN-RELATED PROTEIN 2_3 COMPLEX SUBUNIT 2"/>
    <property type="match status" value="1"/>
</dbReference>
<evidence type="ECO:0000313" key="8">
    <source>
        <dbReference type="EMBL" id="KAL0633891.1"/>
    </source>
</evidence>
<dbReference type="Proteomes" id="UP001447188">
    <property type="component" value="Unassembled WGS sequence"/>
</dbReference>